<sequence length="102" mass="10658">MAAHAALYILSSMGANTPRRQSSASTTILRASSPWPLPLLVLMLLISPSPLATHPGIYDCIVDARLVVSSTLAGAGCDMSHPPLLLSSLADCSFDYASCSQL</sequence>
<keyword evidence="3" id="KW-1185">Reference proteome</keyword>
<name>A0A9P5NSI6_GYMJU</name>
<evidence type="ECO:0000313" key="2">
    <source>
        <dbReference type="EMBL" id="KAF8902969.1"/>
    </source>
</evidence>
<evidence type="ECO:0000313" key="3">
    <source>
        <dbReference type="Proteomes" id="UP000724874"/>
    </source>
</evidence>
<protein>
    <submittedName>
        <fullName evidence="1">Uncharacterized protein</fullName>
    </submittedName>
</protein>
<dbReference type="EMBL" id="JADNYJ010000033">
    <property type="protein sequence ID" value="KAF8902965.1"/>
    <property type="molecule type" value="Genomic_DNA"/>
</dbReference>
<evidence type="ECO:0000313" key="1">
    <source>
        <dbReference type="EMBL" id="KAF8902965.1"/>
    </source>
</evidence>
<dbReference type="Proteomes" id="UP000724874">
    <property type="component" value="Unassembled WGS sequence"/>
</dbReference>
<dbReference type="AlphaFoldDB" id="A0A9P5NSI6"/>
<proteinExistence type="predicted"/>
<gene>
    <name evidence="1" type="ORF">CPB84DRAFT_1846094</name>
    <name evidence="2" type="ORF">CPB84DRAFT_1846096</name>
</gene>
<dbReference type="EMBL" id="JADNYJ010000033">
    <property type="protein sequence ID" value="KAF8902969.1"/>
    <property type="molecule type" value="Genomic_DNA"/>
</dbReference>
<accession>A0A9P5NSI6</accession>
<reference evidence="1" key="1">
    <citation type="submission" date="2020-11" db="EMBL/GenBank/DDBJ databases">
        <authorList>
            <consortium name="DOE Joint Genome Institute"/>
            <person name="Ahrendt S."/>
            <person name="Riley R."/>
            <person name="Andreopoulos W."/>
            <person name="LaButti K."/>
            <person name="Pangilinan J."/>
            <person name="Ruiz-duenas F.J."/>
            <person name="Barrasa J.M."/>
            <person name="Sanchez-Garcia M."/>
            <person name="Camarero S."/>
            <person name="Miyauchi S."/>
            <person name="Serrano A."/>
            <person name="Linde D."/>
            <person name="Babiker R."/>
            <person name="Drula E."/>
            <person name="Ayuso-Fernandez I."/>
            <person name="Pacheco R."/>
            <person name="Padilla G."/>
            <person name="Ferreira P."/>
            <person name="Barriuso J."/>
            <person name="Kellner H."/>
            <person name="Castanera R."/>
            <person name="Alfaro M."/>
            <person name="Ramirez L."/>
            <person name="Pisabarro A.G."/>
            <person name="Kuo A."/>
            <person name="Tritt A."/>
            <person name="Lipzen A."/>
            <person name="He G."/>
            <person name="Yan M."/>
            <person name="Ng V."/>
            <person name="Cullen D."/>
            <person name="Martin F."/>
            <person name="Rosso M.-N."/>
            <person name="Henrissat B."/>
            <person name="Hibbett D."/>
            <person name="Martinez A.T."/>
            <person name="Grigoriev I.V."/>
        </authorList>
    </citation>
    <scope>NUCLEOTIDE SEQUENCE</scope>
    <source>
        <strain evidence="1">AH 44721</strain>
    </source>
</reference>
<comment type="caution">
    <text evidence="1">The sequence shown here is derived from an EMBL/GenBank/DDBJ whole genome shotgun (WGS) entry which is preliminary data.</text>
</comment>
<organism evidence="1 3">
    <name type="scientific">Gymnopilus junonius</name>
    <name type="common">Spectacular rustgill mushroom</name>
    <name type="synonym">Gymnopilus spectabilis subsp. junonius</name>
    <dbReference type="NCBI Taxonomy" id="109634"/>
    <lineage>
        <taxon>Eukaryota</taxon>
        <taxon>Fungi</taxon>
        <taxon>Dikarya</taxon>
        <taxon>Basidiomycota</taxon>
        <taxon>Agaricomycotina</taxon>
        <taxon>Agaricomycetes</taxon>
        <taxon>Agaricomycetidae</taxon>
        <taxon>Agaricales</taxon>
        <taxon>Agaricineae</taxon>
        <taxon>Hymenogastraceae</taxon>
        <taxon>Gymnopilus</taxon>
    </lineage>
</organism>